<comment type="caution">
    <text evidence="1">The sequence shown here is derived from an EMBL/GenBank/DDBJ whole genome shotgun (WGS) entry which is preliminary data.</text>
</comment>
<reference evidence="1 2" key="1">
    <citation type="submission" date="2024-01" db="EMBL/GenBank/DDBJ databases">
        <title>Genome assemblies of Stephania.</title>
        <authorList>
            <person name="Yang L."/>
        </authorList>
    </citation>
    <scope>NUCLEOTIDE SEQUENCE [LARGE SCALE GENOMIC DNA]</scope>
    <source>
        <strain evidence="1">JXDWG</strain>
        <tissue evidence="1">Leaf</tissue>
    </source>
</reference>
<keyword evidence="2" id="KW-1185">Reference proteome</keyword>
<dbReference type="AlphaFoldDB" id="A0AAP0PL35"/>
<organism evidence="1 2">
    <name type="scientific">Stephania cephalantha</name>
    <dbReference type="NCBI Taxonomy" id="152367"/>
    <lineage>
        <taxon>Eukaryota</taxon>
        <taxon>Viridiplantae</taxon>
        <taxon>Streptophyta</taxon>
        <taxon>Embryophyta</taxon>
        <taxon>Tracheophyta</taxon>
        <taxon>Spermatophyta</taxon>
        <taxon>Magnoliopsida</taxon>
        <taxon>Ranunculales</taxon>
        <taxon>Menispermaceae</taxon>
        <taxon>Menispermoideae</taxon>
        <taxon>Cissampelideae</taxon>
        <taxon>Stephania</taxon>
    </lineage>
</organism>
<proteinExistence type="predicted"/>
<gene>
    <name evidence="1" type="ORF">Scep_007430</name>
</gene>
<sequence length="199" mass="22933">MAMKKLAQNQRRSGRPHAAYPKEIEKLLNKEKTVFTVILIRAKCNSDLLCMMIRHVKNADWKKAGRMTCLSNGRVTCGGLLGLLSHFLPNAQHVIRGKLSDVRSLRVVESTTRGGKMAMKKLVRNRRRSGKPHAAYPEEIEEQLNKEKIGFAAVRFYLLTWQYEIGEELMEAVMWQIRIGEKCNYDVLYIMIRQVKNAD</sequence>
<dbReference type="Proteomes" id="UP001419268">
    <property type="component" value="Unassembled WGS sequence"/>
</dbReference>
<evidence type="ECO:0000313" key="1">
    <source>
        <dbReference type="EMBL" id="KAK9148673.1"/>
    </source>
</evidence>
<protein>
    <submittedName>
        <fullName evidence="1">Uncharacterized protein</fullName>
    </submittedName>
</protein>
<name>A0AAP0PL35_9MAGN</name>
<dbReference type="EMBL" id="JBBNAG010000003">
    <property type="protein sequence ID" value="KAK9148673.1"/>
    <property type="molecule type" value="Genomic_DNA"/>
</dbReference>
<evidence type="ECO:0000313" key="2">
    <source>
        <dbReference type="Proteomes" id="UP001419268"/>
    </source>
</evidence>
<accession>A0AAP0PL35</accession>